<feature type="compositionally biased region" description="Basic and acidic residues" evidence="1">
    <location>
        <begin position="238"/>
        <end position="247"/>
    </location>
</feature>
<comment type="caution">
    <text evidence="2">The sequence shown here is derived from an EMBL/GenBank/DDBJ whole genome shotgun (WGS) entry which is preliminary data.</text>
</comment>
<proteinExistence type="predicted"/>
<evidence type="ECO:0000313" key="2">
    <source>
        <dbReference type="EMBL" id="KAF7365514.1"/>
    </source>
</evidence>
<protein>
    <submittedName>
        <fullName evidence="2">Uncharacterized protein</fullName>
    </submittedName>
</protein>
<reference evidence="2" key="1">
    <citation type="submission" date="2020-05" db="EMBL/GenBank/DDBJ databases">
        <title>Mycena genomes resolve the evolution of fungal bioluminescence.</title>
        <authorList>
            <person name="Tsai I.J."/>
        </authorList>
    </citation>
    <scope>NUCLEOTIDE SEQUENCE</scope>
    <source>
        <strain evidence="2">CCC161011</strain>
    </source>
</reference>
<name>A0A8H7D7V1_9AGAR</name>
<gene>
    <name evidence="2" type="ORF">MVEN_00424500</name>
</gene>
<evidence type="ECO:0000256" key="1">
    <source>
        <dbReference type="SAM" id="MobiDB-lite"/>
    </source>
</evidence>
<dbReference type="AlphaFoldDB" id="A0A8H7D7V1"/>
<accession>A0A8H7D7V1</accession>
<dbReference type="OrthoDB" id="3009558at2759"/>
<dbReference type="Proteomes" id="UP000620124">
    <property type="component" value="Unassembled WGS sequence"/>
</dbReference>
<keyword evidence="3" id="KW-1185">Reference proteome</keyword>
<feature type="region of interest" description="Disordered" evidence="1">
    <location>
        <begin position="233"/>
        <end position="262"/>
    </location>
</feature>
<organism evidence="2 3">
    <name type="scientific">Mycena venus</name>
    <dbReference type="NCBI Taxonomy" id="2733690"/>
    <lineage>
        <taxon>Eukaryota</taxon>
        <taxon>Fungi</taxon>
        <taxon>Dikarya</taxon>
        <taxon>Basidiomycota</taxon>
        <taxon>Agaricomycotina</taxon>
        <taxon>Agaricomycetes</taxon>
        <taxon>Agaricomycetidae</taxon>
        <taxon>Agaricales</taxon>
        <taxon>Marasmiineae</taxon>
        <taxon>Mycenaceae</taxon>
        <taxon>Mycena</taxon>
    </lineage>
</organism>
<evidence type="ECO:0000313" key="3">
    <source>
        <dbReference type="Proteomes" id="UP000620124"/>
    </source>
</evidence>
<dbReference type="EMBL" id="JACAZI010000003">
    <property type="protein sequence ID" value="KAF7365514.1"/>
    <property type="molecule type" value="Genomic_DNA"/>
</dbReference>
<sequence length="597" mass="65519">MPLTSINPASFPAMRIVERNSEALSFYNQLHKPKSSFGRSIQSCAPPNTFEFMKIRMTRRIQLGFSVPATPPHIYVDRVGGRRLYFMPSDFSWWTRFVNDRLGFDPYWAYLEETRKTPQPGRHLPADPRCPLPPDSIPFIRKYFPTAVGIRIFVYGVVAVLFRELPTKAILAGWDLPETIAGMRYLLVTLSHVPTPSKFNSTRITGDATVNESEAVASNSPACDVAPNADNAVTADAHPSDAGDRAESNAASHLGDLTSRSRGKSSRITEVCRNPVGIPTGYCSIGIQLKFPSGDEYFTTVSHGFVRRPLLLGKSRALNVLDSVLRATACITPEPIRRATNAIWVKAEQFLNFSTSPVGSRVYMCLSDVRPRPCFGTVVKAYDTLSPILPYPYGYQHDLVLVAAEPATILPKLLCRNSAPQPEGFVTFDEVMADPESELFCVAPHLATPLPIPGTSSTMGDSRRYAASIGIFQGCLAPEAERPLLILAREYLWDGDALKESLLWRSPKADMNGASGAPICRGRALDRTAPVICFQNFQSPDQEDSALAYKGGFALPAEIYKCSIQPGLDFHYISVSTSMLDQDAVAMSPQPLPASSS</sequence>